<dbReference type="AlphaFoldDB" id="A0A084ER30"/>
<evidence type="ECO:0000256" key="1">
    <source>
        <dbReference type="ARBA" id="ARBA00022801"/>
    </source>
</evidence>
<name>A0A084ER30_SPHYA</name>
<organism evidence="5 6">
    <name type="scientific">Sphingobium yanoikuyae</name>
    <name type="common">Sphingomonas yanoikuyae</name>
    <dbReference type="NCBI Taxonomy" id="13690"/>
    <lineage>
        <taxon>Bacteria</taxon>
        <taxon>Pseudomonadati</taxon>
        <taxon>Pseudomonadota</taxon>
        <taxon>Alphaproteobacteria</taxon>
        <taxon>Sphingomonadales</taxon>
        <taxon>Sphingomonadaceae</taxon>
        <taxon>Sphingobium</taxon>
    </lineage>
</organism>
<dbReference type="SUPFAM" id="SSF53474">
    <property type="entry name" value="alpha/beta-Hydrolases"/>
    <property type="match status" value="1"/>
</dbReference>
<dbReference type="InterPro" id="IPR050261">
    <property type="entry name" value="FrsA_esterase"/>
</dbReference>
<evidence type="ECO:0000313" key="5">
    <source>
        <dbReference type="EMBL" id="KEZ20422.1"/>
    </source>
</evidence>
<keyword evidence="3" id="KW-0732">Signal</keyword>
<dbReference type="PATRIC" id="fig|13690.10.peg.1184"/>
<accession>A0A084ER30</accession>
<dbReference type="eggNOG" id="COG1073">
    <property type="taxonomic scope" value="Bacteria"/>
</dbReference>
<evidence type="ECO:0000313" key="6">
    <source>
        <dbReference type="Proteomes" id="UP000028534"/>
    </source>
</evidence>
<feature type="signal peptide" evidence="3">
    <location>
        <begin position="1"/>
        <end position="20"/>
    </location>
</feature>
<keyword evidence="1 5" id="KW-0378">Hydrolase</keyword>
<dbReference type="EMBL" id="JGVR01000004">
    <property type="protein sequence ID" value="KEZ20422.1"/>
    <property type="molecule type" value="Genomic_DNA"/>
</dbReference>
<comment type="caution">
    <text evidence="5">The sequence shown here is derived from an EMBL/GenBank/DDBJ whole genome shotgun (WGS) entry which is preliminary data.</text>
</comment>
<dbReference type="Gene3D" id="3.40.50.1820">
    <property type="entry name" value="alpha/beta hydrolase"/>
    <property type="match status" value="1"/>
</dbReference>
<reference evidence="5 6" key="1">
    <citation type="submission" date="2014-03" db="EMBL/GenBank/DDBJ databases">
        <title>Genome sequence of Sphingobium yanoikuyae B1.</title>
        <authorList>
            <person name="Gan H.M."/>
            <person name="Gan H.Y."/>
            <person name="Savka M.A."/>
        </authorList>
    </citation>
    <scope>NUCLEOTIDE SEQUENCE [LARGE SCALE GENOMIC DNA]</scope>
    <source>
        <strain evidence="5 6">B1</strain>
    </source>
</reference>
<dbReference type="GO" id="GO:0052689">
    <property type="term" value="F:carboxylic ester hydrolase activity"/>
    <property type="evidence" value="ECO:0007669"/>
    <property type="project" value="UniProtKB-ARBA"/>
</dbReference>
<dbReference type="PANTHER" id="PTHR22946">
    <property type="entry name" value="DIENELACTONE HYDROLASE DOMAIN-CONTAINING PROTEIN-RELATED"/>
    <property type="match status" value="1"/>
</dbReference>
<evidence type="ECO:0000256" key="3">
    <source>
        <dbReference type="SAM" id="SignalP"/>
    </source>
</evidence>
<feature type="domain" description="AB hydrolase-1" evidence="4">
    <location>
        <begin position="71"/>
        <end position="275"/>
    </location>
</feature>
<evidence type="ECO:0000259" key="4">
    <source>
        <dbReference type="Pfam" id="PF12697"/>
    </source>
</evidence>
<dbReference type="STRING" id="13690.AX777_12705"/>
<comment type="similarity">
    <text evidence="2">Belongs to the AB hydrolase superfamily. FUS2 hydrolase family.</text>
</comment>
<dbReference type="InterPro" id="IPR029058">
    <property type="entry name" value="AB_hydrolase_fold"/>
</dbReference>
<dbReference type="Pfam" id="PF12697">
    <property type="entry name" value="Abhydrolase_6"/>
    <property type="match status" value="1"/>
</dbReference>
<dbReference type="Proteomes" id="UP000028534">
    <property type="component" value="Unassembled WGS sequence"/>
</dbReference>
<proteinExistence type="inferred from homology"/>
<dbReference type="PANTHER" id="PTHR22946:SF9">
    <property type="entry name" value="POLYKETIDE TRANSFERASE AF380"/>
    <property type="match status" value="1"/>
</dbReference>
<dbReference type="InterPro" id="IPR000073">
    <property type="entry name" value="AB_hydrolase_1"/>
</dbReference>
<sequence>MRAFWLSCALLSCAATPLMAREPATHPAVTTDPAPDAANPARMDAFVIPSGEGAMNAVMYVAAGSGVHPTLLLLHGFPGNEQNLDLAQAARRAGWNVLTLHYRGSWGSPGIFSFTNAAEDAFNALLFLEEASTVAKYRIDTSAIVVAGHSMGGFMAAEAAAAEPRVAGLFLIDPWDPAQTVASLATPQGEAGWKAEVAGDLPPLSGASYESLTAEIKGDGQKFDLGRKLVGYGRRPLTIIGADRGIGAMARKVGADAQSANPNTRLMVWPTDHSFSDKRIALADALVRFLAGVAPTLR</sequence>
<protein>
    <submittedName>
        <fullName evidence="5">Alpha/beta hydrolase</fullName>
    </submittedName>
</protein>
<evidence type="ECO:0000256" key="2">
    <source>
        <dbReference type="ARBA" id="ARBA00038115"/>
    </source>
</evidence>
<feature type="chain" id="PRO_5001774515" evidence="3">
    <location>
        <begin position="21"/>
        <end position="298"/>
    </location>
</feature>
<gene>
    <name evidence="5" type="ORF">CP98_01146</name>
</gene>
<dbReference type="RefSeq" id="WP_037517771.1">
    <property type="nucleotide sequence ID" value="NZ_JGVR01000004.1"/>
</dbReference>